<dbReference type="SUPFAM" id="SSF51556">
    <property type="entry name" value="Metallo-dependent hydrolases"/>
    <property type="match status" value="1"/>
</dbReference>
<dbReference type="GO" id="GO:0046872">
    <property type="term" value="F:metal ion binding"/>
    <property type="evidence" value="ECO:0007669"/>
    <property type="project" value="UniProtKB-KW"/>
</dbReference>
<evidence type="ECO:0000256" key="3">
    <source>
        <dbReference type="ARBA" id="ARBA00022801"/>
    </source>
</evidence>
<reference evidence="6" key="1">
    <citation type="journal article" date="2013" name="Stand. Genomic Sci.">
        <title>Complete genome sequence of the halophilic bacterium Spirochaeta africana type strain (Z-7692(T)) from the alkaline Lake Magadi in the East African Rift.</title>
        <authorList>
            <person name="Liolos K."/>
            <person name="Abt B."/>
            <person name="Scheuner C."/>
            <person name="Teshima H."/>
            <person name="Held B."/>
            <person name="Lapidus A."/>
            <person name="Nolan M."/>
            <person name="Lucas S."/>
            <person name="Deshpande S."/>
            <person name="Cheng J.F."/>
            <person name="Tapia R."/>
            <person name="Goodwin L.A."/>
            <person name="Pitluck S."/>
            <person name="Pagani I."/>
            <person name="Ivanova N."/>
            <person name="Mavromatis K."/>
            <person name="Mikhailova N."/>
            <person name="Huntemann M."/>
            <person name="Pati A."/>
            <person name="Chen A."/>
            <person name="Palaniappan K."/>
            <person name="Land M."/>
            <person name="Rohde M."/>
            <person name="Tindall B.J."/>
            <person name="Detter J.C."/>
            <person name="Goker M."/>
            <person name="Bristow J."/>
            <person name="Eisen J.A."/>
            <person name="Markowitz V."/>
            <person name="Hugenholtz P."/>
            <person name="Woyke T."/>
            <person name="Klenk H.P."/>
            <person name="Kyrpides N.C."/>
        </authorList>
    </citation>
    <scope>NUCLEOTIDE SEQUENCE</scope>
    <source>
        <strain evidence="6">ATCC 700263 / DSM 8902 / Z-7692</strain>
    </source>
</reference>
<organism evidence="5 6">
    <name type="scientific">Spirochaeta africana (strain ATCC 700263 / DSM 8902 / Z-7692)</name>
    <dbReference type="NCBI Taxonomy" id="889378"/>
    <lineage>
        <taxon>Bacteria</taxon>
        <taxon>Pseudomonadati</taxon>
        <taxon>Spirochaetota</taxon>
        <taxon>Spirochaetia</taxon>
        <taxon>Spirochaetales</taxon>
        <taxon>Spirochaetaceae</taxon>
        <taxon>Spirochaeta</taxon>
    </lineage>
</organism>
<sequence>MYTDTHFHYQEMRKKDLSHAFIHTLFSEGDLRLGIDIGIRGHLDFAERLQAMGDLENVHFTVGFHPSQTGSISPDQAADSIASLLSHSRVKAVGEIGMDFHWDFGTTDEQSALCIAQIEAANMAGLPVIIHNRQATEPLLRLLLQHPPRAGGIMHCFEGSWEQAAAFLDLGMHISFAGNMTFKRNQEIRETLARIPMDRLLLETDSPYLTPEPKRGRPNHPGRICHIYQRAAGLRGLETAELADQVYRNTTELFAL</sequence>
<dbReference type="HOGENOM" id="CLU_031506_4_3_12"/>
<accession>H9UHC2</accession>
<dbReference type="Pfam" id="PF01026">
    <property type="entry name" value="TatD_DNase"/>
    <property type="match status" value="1"/>
</dbReference>
<feature type="binding site" evidence="4">
    <location>
        <position position="6"/>
    </location>
    <ligand>
        <name>a divalent metal cation</name>
        <dbReference type="ChEBI" id="CHEBI:60240"/>
        <label>1</label>
    </ligand>
</feature>
<keyword evidence="2 4" id="KW-0479">Metal-binding</keyword>
<feature type="binding site" evidence="4">
    <location>
        <position position="155"/>
    </location>
    <ligand>
        <name>a divalent metal cation</name>
        <dbReference type="ChEBI" id="CHEBI:60240"/>
        <label>2</label>
    </ligand>
</feature>
<proteinExistence type="inferred from homology"/>
<evidence type="ECO:0000313" key="5">
    <source>
        <dbReference type="EMBL" id="AFG36915.1"/>
    </source>
</evidence>
<feature type="binding site" evidence="4">
    <location>
        <position position="131"/>
    </location>
    <ligand>
        <name>a divalent metal cation</name>
        <dbReference type="ChEBI" id="CHEBI:60240"/>
        <label>2</label>
    </ligand>
</feature>
<dbReference type="PROSITE" id="PS01091">
    <property type="entry name" value="TATD_3"/>
    <property type="match status" value="1"/>
</dbReference>
<feature type="binding site" evidence="4">
    <location>
        <position position="95"/>
    </location>
    <ligand>
        <name>a divalent metal cation</name>
        <dbReference type="ChEBI" id="CHEBI:60240"/>
        <label>1</label>
    </ligand>
</feature>
<dbReference type="InterPro" id="IPR032466">
    <property type="entry name" value="Metal_Hydrolase"/>
</dbReference>
<dbReference type="GO" id="GO:0016788">
    <property type="term" value="F:hydrolase activity, acting on ester bonds"/>
    <property type="evidence" value="ECO:0007669"/>
    <property type="project" value="InterPro"/>
</dbReference>
<dbReference type="PATRIC" id="fig|889378.3.peg.825"/>
<evidence type="ECO:0000256" key="4">
    <source>
        <dbReference type="PIRSR" id="PIRSR005902-1"/>
    </source>
</evidence>
<dbReference type="PANTHER" id="PTHR46124">
    <property type="entry name" value="D-AMINOACYL-TRNA DEACYLASE"/>
    <property type="match status" value="1"/>
</dbReference>
<protein>
    <submittedName>
        <fullName evidence="5">Mg-dependent DNase</fullName>
    </submittedName>
</protein>
<keyword evidence="3" id="KW-0378">Hydrolase</keyword>
<dbReference type="PANTHER" id="PTHR46124:SF2">
    <property type="entry name" value="D-AMINOACYL-TRNA DEACYLASE"/>
    <property type="match status" value="1"/>
</dbReference>
<dbReference type="FunFam" id="3.20.20.140:FF:000005">
    <property type="entry name" value="TatD family hydrolase"/>
    <property type="match status" value="1"/>
</dbReference>
<dbReference type="PROSITE" id="PS01090">
    <property type="entry name" value="TATD_2"/>
    <property type="match status" value="1"/>
</dbReference>
<dbReference type="OrthoDB" id="9810005at2"/>
<dbReference type="InterPro" id="IPR018228">
    <property type="entry name" value="DNase_TatD-rel_CS"/>
</dbReference>
<dbReference type="KEGG" id="sfc:Spiaf_0821"/>
<dbReference type="PIRSF" id="PIRSF005902">
    <property type="entry name" value="DNase_TatD"/>
    <property type="match status" value="1"/>
</dbReference>
<dbReference type="Proteomes" id="UP000007383">
    <property type="component" value="Chromosome"/>
</dbReference>
<name>H9UHC2_SPIAZ</name>
<evidence type="ECO:0000256" key="1">
    <source>
        <dbReference type="ARBA" id="ARBA00009275"/>
    </source>
</evidence>
<evidence type="ECO:0000256" key="2">
    <source>
        <dbReference type="ARBA" id="ARBA00022723"/>
    </source>
</evidence>
<dbReference type="STRING" id="889378.Spiaf_0821"/>
<dbReference type="GO" id="GO:0005829">
    <property type="term" value="C:cytosol"/>
    <property type="evidence" value="ECO:0007669"/>
    <property type="project" value="TreeGrafter"/>
</dbReference>
<dbReference type="EMBL" id="CP003282">
    <property type="protein sequence ID" value="AFG36915.1"/>
    <property type="molecule type" value="Genomic_DNA"/>
</dbReference>
<dbReference type="AlphaFoldDB" id="H9UHC2"/>
<keyword evidence="6" id="KW-1185">Reference proteome</keyword>
<gene>
    <name evidence="5" type="ordered locus">Spiaf_0821</name>
</gene>
<dbReference type="RefSeq" id="WP_014454912.1">
    <property type="nucleotide sequence ID" value="NC_017098.1"/>
</dbReference>
<dbReference type="Gene3D" id="3.20.20.140">
    <property type="entry name" value="Metal-dependent hydrolases"/>
    <property type="match status" value="1"/>
</dbReference>
<evidence type="ECO:0000313" key="6">
    <source>
        <dbReference type="Proteomes" id="UP000007383"/>
    </source>
</evidence>
<feature type="binding site" evidence="4">
    <location>
        <position position="205"/>
    </location>
    <ligand>
        <name>a divalent metal cation</name>
        <dbReference type="ChEBI" id="CHEBI:60240"/>
        <label>1</label>
    </ligand>
</feature>
<comment type="similarity">
    <text evidence="1">Belongs to the metallo-dependent hydrolases superfamily. TatD-type hydrolase family.</text>
</comment>
<dbReference type="InterPro" id="IPR001130">
    <property type="entry name" value="TatD-like"/>
</dbReference>
<dbReference type="eggNOG" id="COG0084">
    <property type="taxonomic scope" value="Bacteria"/>
</dbReference>
<feature type="binding site" evidence="4">
    <location>
        <position position="8"/>
    </location>
    <ligand>
        <name>a divalent metal cation</name>
        <dbReference type="ChEBI" id="CHEBI:60240"/>
        <label>1</label>
    </ligand>
</feature>
<dbReference type="CDD" id="cd01310">
    <property type="entry name" value="TatD_DNAse"/>
    <property type="match status" value="1"/>
</dbReference>